<reference evidence="2" key="1">
    <citation type="journal article" date="2021" name="Proc. Natl. Acad. Sci. U.S.A.">
        <title>A Catalog of Tens of Thousands of Viruses from Human Metagenomes Reveals Hidden Associations with Chronic Diseases.</title>
        <authorList>
            <person name="Tisza M.J."/>
            <person name="Buck C.B."/>
        </authorList>
    </citation>
    <scope>NUCLEOTIDE SEQUENCE</scope>
    <source>
        <strain evidence="2">CtlXU33</strain>
    </source>
</reference>
<dbReference type="SUPFAM" id="SSF101386">
    <property type="entry name" value="all-alpha NTP pyrophosphatases"/>
    <property type="match status" value="1"/>
</dbReference>
<accession>A0A8S5LF64</accession>
<evidence type="ECO:0000313" key="2">
    <source>
        <dbReference type="EMBL" id="DAD68685.1"/>
    </source>
</evidence>
<feature type="coiled-coil region" evidence="1">
    <location>
        <begin position="16"/>
        <end position="43"/>
    </location>
</feature>
<protein>
    <submittedName>
        <fullName evidence="2">Nucleoside triphosphate pyrophosphohydrolase</fullName>
    </submittedName>
</protein>
<dbReference type="EMBL" id="BK014706">
    <property type="protein sequence ID" value="DAD68685.1"/>
    <property type="molecule type" value="Genomic_DNA"/>
</dbReference>
<sequence length="91" mass="10717">MIEGLARQVLRHYGVIHQKSKTIEELAELIVALQKDLLEGKEKHSRAVLEEIADVKIMLMQMLCDEDDEEFVEKIMRQKLERQLKRIEVSE</sequence>
<name>A0A8S5LF64_9CAUD</name>
<evidence type="ECO:0000256" key="1">
    <source>
        <dbReference type="SAM" id="Coils"/>
    </source>
</evidence>
<proteinExistence type="predicted"/>
<organism evidence="2">
    <name type="scientific">Siphoviridae sp. ctlXU33</name>
    <dbReference type="NCBI Taxonomy" id="2823598"/>
    <lineage>
        <taxon>Viruses</taxon>
        <taxon>Duplodnaviria</taxon>
        <taxon>Heunggongvirae</taxon>
        <taxon>Uroviricota</taxon>
        <taxon>Caudoviricetes</taxon>
    </lineage>
</organism>
<keyword evidence="1" id="KW-0175">Coiled coil</keyword>